<dbReference type="SMART" id="SM00409">
    <property type="entry name" value="IG"/>
    <property type="match status" value="8"/>
</dbReference>
<evidence type="ECO:0000256" key="8">
    <source>
        <dbReference type="ARBA" id="ARBA00023319"/>
    </source>
</evidence>
<dbReference type="GO" id="GO:0050839">
    <property type="term" value="F:cell adhesion molecule binding"/>
    <property type="evidence" value="ECO:0007669"/>
    <property type="project" value="TreeGrafter"/>
</dbReference>
<keyword evidence="5 9" id="KW-0472">Membrane</keyword>
<dbReference type="InterPro" id="IPR007110">
    <property type="entry name" value="Ig-like_dom"/>
</dbReference>
<dbReference type="Pfam" id="PF08205">
    <property type="entry name" value="C2-set_2"/>
    <property type="match status" value="3"/>
</dbReference>
<evidence type="ECO:0000259" key="12">
    <source>
        <dbReference type="PROSITE" id="PS50853"/>
    </source>
</evidence>
<reference evidence="13" key="1">
    <citation type="submission" date="2023-06" db="EMBL/GenBank/DDBJ databases">
        <authorList>
            <person name="Delattre M."/>
        </authorList>
    </citation>
    <scope>NUCLEOTIDE SEQUENCE</scope>
    <source>
        <strain evidence="13">AF72</strain>
    </source>
</reference>
<feature type="domain" description="Ig-like" evidence="11">
    <location>
        <begin position="124"/>
        <end position="224"/>
    </location>
</feature>
<evidence type="ECO:0000256" key="9">
    <source>
        <dbReference type="SAM" id="Phobius"/>
    </source>
</evidence>
<dbReference type="InterPro" id="IPR013162">
    <property type="entry name" value="CD80_C2-set"/>
</dbReference>
<feature type="signal peptide" evidence="10">
    <location>
        <begin position="1"/>
        <end position="19"/>
    </location>
</feature>
<dbReference type="InterPro" id="IPR013098">
    <property type="entry name" value="Ig_I-set"/>
</dbReference>
<evidence type="ECO:0000256" key="5">
    <source>
        <dbReference type="ARBA" id="ARBA00023136"/>
    </source>
</evidence>
<dbReference type="Pfam" id="PF00041">
    <property type="entry name" value="fn3"/>
    <property type="match status" value="1"/>
</dbReference>
<evidence type="ECO:0000256" key="3">
    <source>
        <dbReference type="ARBA" id="ARBA00022737"/>
    </source>
</evidence>
<dbReference type="InterPro" id="IPR013783">
    <property type="entry name" value="Ig-like_fold"/>
</dbReference>
<dbReference type="Proteomes" id="UP001177023">
    <property type="component" value="Unassembled WGS sequence"/>
</dbReference>
<dbReference type="SUPFAM" id="SSF49265">
    <property type="entry name" value="Fibronectin type III"/>
    <property type="match status" value="1"/>
</dbReference>
<feature type="domain" description="Ig-like" evidence="11">
    <location>
        <begin position="527"/>
        <end position="628"/>
    </location>
</feature>
<dbReference type="EMBL" id="CATQJA010002641">
    <property type="protein sequence ID" value="CAJ0575822.1"/>
    <property type="molecule type" value="Genomic_DNA"/>
</dbReference>
<evidence type="ECO:0000259" key="11">
    <source>
        <dbReference type="PROSITE" id="PS50835"/>
    </source>
</evidence>
<organism evidence="13 14">
    <name type="scientific">Mesorhabditis spiculigera</name>
    <dbReference type="NCBI Taxonomy" id="96644"/>
    <lineage>
        <taxon>Eukaryota</taxon>
        <taxon>Metazoa</taxon>
        <taxon>Ecdysozoa</taxon>
        <taxon>Nematoda</taxon>
        <taxon>Chromadorea</taxon>
        <taxon>Rhabditida</taxon>
        <taxon>Rhabditina</taxon>
        <taxon>Rhabditomorpha</taxon>
        <taxon>Rhabditoidea</taxon>
        <taxon>Rhabditidae</taxon>
        <taxon>Mesorhabditinae</taxon>
        <taxon>Mesorhabditis</taxon>
    </lineage>
</organism>
<dbReference type="InterPro" id="IPR003961">
    <property type="entry name" value="FN3_dom"/>
</dbReference>
<feature type="domain" description="Ig-like" evidence="11">
    <location>
        <begin position="430"/>
        <end position="517"/>
    </location>
</feature>
<evidence type="ECO:0000256" key="6">
    <source>
        <dbReference type="ARBA" id="ARBA00023157"/>
    </source>
</evidence>
<evidence type="ECO:0000256" key="10">
    <source>
        <dbReference type="SAM" id="SignalP"/>
    </source>
</evidence>
<dbReference type="SMART" id="SM00060">
    <property type="entry name" value="FN3"/>
    <property type="match status" value="1"/>
</dbReference>
<gene>
    <name evidence="13" type="ORF">MSPICULIGERA_LOCUS14126</name>
</gene>
<feature type="domain" description="Ig-like" evidence="11">
    <location>
        <begin position="636"/>
        <end position="724"/>
    </location>
</feature>
<keyword evidence="10" id="KW-0732">Signal</keyword>
<feature type="transmembrane region" description="Helical" evidence="9">
    <location>
        <begin position="1031"/>
        <end position="1053"/>
    </location>
</feature>
<dbReference type="GO" id="GO:0005886">
    <property type="term" value="C:plasma membrane"/>
    <property type="evidence" value="ECO:0007669"/>
    <property type="project" value="TreeGrafter"/>
</dbReference>
<keyword evidence="6" id="KW-1015">Disulfide bond</keyword>
<dbReference type="SUPFAM" id="SSF48726">
    <property type="entry name" value="Immunoglobulin"/>
    <property type="match status" value="7"/>
</dbReference>
<dbReference type="InterPro" id="IPR003598">
    <property type="entry name" value="Ig_sub2"/>
</dbReference>
<evidence type="ECO:0000313" key="13">
    <source>
        <dbReference type="EMBL" id="CAJ0575822.1"/>
    </source>
</evidence>
<feature type="non-terminal residue" evidence="13">
    <location>
        <position position="1203"/>
    </location>
</feature>
<dbReference type="Pfam" id="PF07686">
    <property type="entry name" value="V-set"/>
    <property type="match status" value="1"/>
</dbReference>
<evidence type="ECO:0008006" key="15">
    <source>
        <dbReference type="Google" id="ProtNLM"/>
    </source>
</evidence>
<dbReference type="GO" id="GO:0005911">
    <property type="term" value="C:cell-cell junction"/>
    <property type="evidence" value="ECO:0007669"/>
    <property type="project" value="TreeGrafter"/>
</dbReference>
<dbReference type="Gene3D" id="2.60.40.10">
    <property type="entry name" value="Immunoglobulins"/>
    <property type="match status" value="10"/>
</dbReference>
<dbReference type="Pfam" id="PF07679">
    <property type="entry name" value="I-set"/>
    <property type="match status" value="1"/>
</dbReference>
<dbReference type="PANTHER" id="PTHR11640:SF136">
    <property type="entry name" value="NEPHRIN"/>
    <property type="match status" value="1"/>
</dbReference>
<dbReference type="InterPro" id="IPR003599">
    <property type="entry name" value="Ig_sub"/>
</dbReference>
<feature type="domain" description="Ig-like" evidence="11">
    <location>
        <begin position="234"/>
        <end position="323"/>
    </location>
</feature>
<keyword evidence="3" id="KW-0677">Repeat</keyword>
<keyword evidence="2 9" id="KW-0812">Transmembrane</keyword>
<dbReference type="InterPro" id="IPR051275">
    <property type="entry name" value="Cell_adhesion_signaling"/>
</dbReference>
<evidence type="ECO:0000256" key="7">
    <source>
        <dbReference type="ARBA" id="ARBA00023180"/>
    </source>
</evidence>
<feature type="domain" description="Ig-like" evidence="11">
    <location>
        <begin position="819"/>
        <end position="899"/>
    </location>
</feature>
<feature type="domain" description="Fibronectin type-III" evidence="12">
    <location>
        <begin position="922"/>
        <end position="1013"/>
    </location>
</feature>
<dbReference type="AlphaFoldDB" id="A0AA36G193"/>
<sequence length="1203" mass="132619">MKAPILLALLFCCAATADLREQPTNLTVFIGKEALLKCSVKLPADGTELYSQWRTNNGDLLGYHDSGTLSGHGGRYSYVKDTPGELSLRIENVGLEDDGQFECQILGAETGPIRAAASLEVLVPPAEVTLANYQSGTEVEINEDAALNITCVAANSKPISELKWYINGRQIEDNIQRWEKYHLNKTVTAYAALLWKPRRTDHKKMLACEAVHEETSTQSRVNVTLNVFYPSDRPRATVLSGENLVKSGDNVTLQCLVHGGNPPPNVTWFLAGKAIDTSFHYNYETQEATNTYSFIAEASDNMAAYECRSQTREHIAPLKASVHVKVAFAPQAVDIFGESNVRQGGSTTIQCRSRVSNPPARLSWFVNGHPVPGVLQAEHKQSHGTISISNLTVNSLEMVHSKYKIAIECQARNEEGSANKQHLVKILVPPEMPRIHGFDDVILLEGDTVNATCEVLGGHPLADIAWYRGHEKLIGARTSVSGDKAVSTMSLVLDRSLHKQRIRCEATNAALDEPLVDWKQLNVYFPPRRLAIRTPEGTRHQIVSGREARLLCSAPASNPPADISWQIQPNGETQPLVYTGETVVNETLREQGHTIENIVSFIPTEQYDGTIIRCIASHPLWPESKNVTFPLSVQYPPLMLVGNRMSIVVAEGESFKENLTIRANPPVSTWKWKKDGHVFEHTIGGIMGRGPSLSGRNVQSTDAGHYTLFAMNSVGTTNVSIQLTVEYPAKVVQITSPVIASAGEEVLLECEVEGVPPTKDMVIWMKNGREVPSMKRGEMKAVLRVNASLDTAGQYMCQGYNGIGAPARAPAYLLVNQRPTIIRSSAFSRAAGALGGKARARCRVNAVPDAEFFWEVNGETIRANNSKYAVHNSQLDYSTFESSLWVTIGSPGDYGDVKCISINRLGEDSHLIKIGPLTAPDVPGEPLLTNATSTALSISWPPGFDGGSEQQFEIAYKMQGNGEATAVNTSHNHVRVSGLQPGRLYYFQVRAHNVRGYSSEYTRPPVAFSTLTADGIAVGTNRIRDGHLPKSLIVCAVCFIIFCLMCNLFICMYRKNKRRKKMIQEKTEIIRTHGDQAVRPVQMYGAIGLEAPKEYQLGKEVNPNGYMQQIDPAFYERSHLMEYEFDPYQTTRNFQANFGSLRTKDTYSNIPYPEPPMPAAYHHMSPVASKSAKTSPQHLSTFIQPAGVRTAPMHYSQLDGDLV</sequence>
<comment type="caution">
    <text evidence="13">The sequence shown here is derived from an EMBL/GenBank/DDBJ whole genome shotgun (WGS) entry which is preliminary data.</text>
</comment>
<evidence type="ECO:0000256" key="4">
    <source>
        <dbReference type="ARBA" id="ARBA00022989"/>
    </source>
</evidence>
<dbReference type="PROSITE" id="PS50853">
    <property type="entry name" value="FN3"/>
    <property type="match status" value="1"/>
</dbReference>
<dbReference type="InterPro" id="IPR036179">
    <property type="entry name" value="Ig-like_dom_sf"/>
</dbReference>
<comment type="subcellular location">
    <subcellularLocation>
        <location evidence="1">Membrane</location>
        <topology evidence="1">Single-pass type I membrane protein</topology>
    </subcellularLocation>
</comment>
<protein>
    <recommendedName>
        <fullName evidence="15">Nephrin</fullName>
    </recommendedName>
</protein>
<evidence type="ECO:0000256" key="1">
    <source>
        <dbReference type="ARBA" id="ARBA00004479"/>
    </source>
</evidence>
<keyword evidence="4 9" id="KW-1133">Transmembrane helix</keyword>
<dbReference type="PROSITE" id="PS50835">
    <property type="entry name" value="IG_LIKE"/>
    <property type="match status" value="9"/>
</dbReference>
<dbReference type="InterPro" id="IPR013106">
    <property type="entry name" value="Ig_V-set"/>
</dbReference>
<keyword evidence="7" id="KW-0325">Glycoprotein</keyword>
<dbReference type="InterPro" id="IPR036116">
    <property type="entry name" value="FN3_sf"/>
</dbReference>
<name>A0AA36G193_9BILA</name>
<feature type="chain" id="PRO_5041262294" description="Nephrin" evidence="10">
    <location>
        <begin position="20"/>
        <end position="1203"/>
    </location>
</feature>
<dbReference type="Pfam" id="PF13927">
    <property type="entry name" value="Ig_3"/>
    <property type="match status" value="2"/>
</dbReference>
<feature type="domain" description="Ig-like" evidence="11">
    <location>
        <begin position="330"/>
        <end position="425"/>
    </location>
</feature>
<dbReference type="CDD" id="cd00063">
    <property type="entry name" value="FN3"/>
    <property type="match status" value="1"/>
</dbReference>
<dbReference type="GO" id="GO:0098609">
    <property type="term" value="P:cell-cell adhesion"/>
    <property type="evidence" value="ECO:0007669"/>
    <property type="project" value="TreeGrafter"/>
</dbReference>
<feature type="domain" description="Ig-like" evidence="11">
    <location>
        <begin position="728"/>
        <end position="798"/>
    </location>
</feature>
<evidence type="ECO:0000313" key="14">
    <source>
        <dbReference type="Proteomes" id="UP001177023"/>
    </source>
</evidence>
<proteinExistence type="predicted"/>
<evidence type="ECO:0000256" key="2">
    <source>
        <dbReference type="ARBA" id="ARBA00022692"/>
    </source>
</evidence>
<dbReference type="SMART" id="SM00408">
    <property type="entry name" value="IGc2"/>
    <property type="match status" value="6"/>
</dbReference>
<feature type="domain" description="Ig-like" evidence="11">
    <location>
        <begin position="4"/>
        <end position="120"/>
    </location>
</feature>
<dbReference type="PANTHER" id="PTHR11640">
    <property type="entry name" value="NEPHRIN"/>
    <property type="match status" value="1"/>
</dbReference>
<accession>A0AA36G193</accession>
<keyword evidence="14" id="KW-1185">Reference proteome</keyword>
<keyword evidence="8" id="KW-0393">Immunoglobulin domain</keyword>